<sequence length="341" mass="35236">MTFPSLPGASARHHEFGVFPEAPLTDEADLSGLRPAALAPGGRLYGVLAAAAAAGLTLVDPRELNDLERTGLHRVLAGFTGVYAAAETASAARTASLASGRGRGLVGVVGRTLLGLGAGVGAGALTLKGAGLNDRVDATITQALTRWGVPAPRLLLAGVSAVALLVANRDARRARTEANLTALLADAQPQDLEDLEQDLVELPVEARILLDTLLDPALFDGTVLPGAAALRAQLPHAKTSAAALGDPEDDEVADWLPIVVDTDQPVDHAVPNDATWPVRGRFTSDGAEFEVTLRVIDGELGALAIEPVDAQDPDAWDALQSLLAWPAVDGLAFHVDSTGRS</sequence>
<organism evidence="1 2">
    <name type="scientific">Micrococcus cohnii</name>
    <dbReference type="NCBI Taxonomy" id="993416"/>
    <lineage>
        <taxon>Bacteria</taxon>
        <taxon>Bacillati</taxon>
        <taxon>Actinomycetota</taxon>
        <taxon>Actinomycetes</taxon>
        <taxon>Micrococcales</taxon>
        <taxon>Micrococcaceae</taxon>
        <taxon>Micrococcus</taxon>
    </lineage>
</organism>
<dbReference type="AlphaFoldDB" id="A0A7W7GQJ0"/>
<protein>
    <submittedName>
        <fullName evidence="1">Uncharacterized protein</fullName>
    </submittedName>
</protein>
<comment type="caution">
    <text evidence="1">The sequence shown here is derived from an EMBL/GenBank/DDBJ whole genome shotgun (WGS) entry which is preliminary data.</text>
</comment>
<evidence type="ECO:0000313" key="1">
    <source>
        <dbReference type="EMBL" id="MBB4736476.1"/>
    </source>
</evidence>
<name>A0A7W7GQJ0_9MICC</name>
<dbReference type="RefSeq" id="WP_184242126.1">
    <property type="nucleotide sequence ID" value="NZ_JACHNA010000001.1"/>
</dbReference>
<reference evidence="1 2" key="1">
    <citation type="submission" date="2020-08" db="EMBL/GenBank/DDBJ databases">
        <title>Sequencing the genomes of 1000 actinobacteria strains.</title>
        <authorList>
            <person name="Klenk H.-P."/>
        </authorList>
    </citation>
    <scope>NUCLEOTIDE SEQUENCE [LARGE SCALE GENOMIC DNA]</scope>
    <source>
        <strain evidence="1 2">DSM 23974</strain>
    </source>
</reference>
<dbReference type="EMBL" id="JACHNA010000001">
    <property type="protein sequence ID" value="MBB4736476.1"/>
    <property type="molecule type" value="Genomic_DNA"/>
</dbReference>
<gene>
    <name evidence="1" type="ORF">HDA30_001984</name>
</gene>
<evidence type="ECO:0000313" key="2">
    <source>
        <dbReference type="Proteomes" id="UP000540191"/>
    </source>
</evidence>
<dbReference type="Proteomes" id="UP000540191">
    <property type="component" value="Unassembled WGS sequence"/>
</dbReference>
<proteinExistence type="predicted"/>
<keyword evidence="2" id="KW-1185">Reference proteome</keyword>
<accession>A0A7W7GQJ0</accession>